<gene>
    <name evidence="3" type="ORF">CM83_57676</name>
</gene>
<keyword evidence="1" id="KW-0812">Transmembrane</keyword>
<organism evidence="3">
    <name type="scientific">Lygus hesperus</name>
    <name type="common">Western plant bug</name>
    <dbReference type="NCBI Taxonomy" id="30085"/>
    <lineage>
        <taxon>Eukaryota</taxon>
        <taxon>Metazoa</taxon>
        <taxon>Ecdysozoa</taxon>
        <taxon>Arthropoda</taxon>
        <taxon>Hexapoda</taxon>
        <taxon>Insecta</taxon>
        <taxon>Pterygota</taxon>
        <taxon>Neoptera</taxon>
        <taxon>Paraneoptera</taxon>
        <taxon>Hemiptera</taxon>
        <taxon>Heteroptera</taxon>
        <taxon>Panheteroptera</taxon>
        <taxon>Cimicomorpha</taxon>
        <taxon>Miridae</taxon>
        <taxon>Mirini</taxon>
        <taxon>Lygus</taxon>
    </lineage>
</organism>
<dbReference type="InterPro" id="IPR049012">
    <property type="entry name" value="Mutator_transp_dom"/>
</dbReference>
<feature type="non-terminal residue" evidence="3">
    <location>
        <position position="1"/>
    </location>
</feature>
<dbReference type="AlphaFoldDB" id="A0A0A9Y2A6"/>
<reference evidence="3" key="2">
    <citation type="submission" date="2014-07" db="EMBL/GenBank/DDBJ databases">
        <authorList>
            <person name="Hull J."/>
        </authorList>
    </citation>
    <scope>NUCLEOTIDE SEQUENCE</scope>
</reference>
<keyword evidence="3" id="KW-0808">Transferase</keyword>
<reference evidence="3" key="1">
    <citation type="journal article" date="2014" name="PLoS ONE">
        <title>Transcriptome-Based Identification of ABC Transporters in the Western Tarnished Plant Bug Lygus hesperus.</title>
        <authorList>
            <person name="Hull J.J."/>
            <person name="Chaney K."/>
            <person name="Geib S.M."/>
            <person name="Fabrick J.A."/>
            <person name="Brent C.S."/>
            <person name="Walsh D."/>
            <person name="Lavine L.C."/>
        </authorList>
    </citation>
    <scope>NUCLEOTIDE SEQUENCE</scope>
</reference>
<keyword evidence="1" id="KW-0472">Membrane</keyword>
<dbReference type="GO" id="GO:0016301">
    <property type="term" value="F:kinase activity"/>
    <property type="evidence" value="ECO:0007669"/>
    <property type="project" value="UniProtKB-KW"/>
</dbReference>
<dbReference type="EMBL" id="GBHO01017290">
    <property type="protein sequence ID" value="JAG26314.1"/>
    <property type="molecule type" value="Transcribed_RNA"/>
</dbReference>
<feature type="transmembrane region" description="Helical" evidence="1">
    <location>
        <begin position="12"/>
        <end position="34"/>
    </location>
</feature>
<feature type="domain" description="Mutator-like transposase" evidence="2">
    <location>
        <begin position="89"/>
        <end position="431"/>
    </location>
</feature>
<evidence type="ECO:0000256" key="1">
    <source>
        <dbReference type="SAM" id="Phobius"/>
    </source>
</evidence>
<keyword evidence="3" id="KW-0418">Kinase</keyword>
<sequence>QSNGDNSTLFHLYLQFTAILIISLRSFCFLYFTMTRSNRVFKKRKPPPNGYFRKKKSPALPAREANVCSSSTSIRMAYDNFDTQDILDIVNLRDLMNFLGKFVACRACGGEVYIEYGNRQGLQLCMSLKCSSCSSSQIYSNSEKNTNSDVYDINLRLIYALRIVGQGEAGAKSFCAAMNLHDPPDCFESGEKVLSNVIEEVARDSMKRAINESTWLNGNSRELSVVFDGSSQKRGVSSAGIVSASSLYSGKVIDVAIFPNVCSCEGRVAGKHEVSCEFKDYFGTSGEMEVAGVKQIIKNSKQYDVKYTEYLGDGSSSAFDTLRESKPYGPDQSIEKLECIGYYVYKMMGSRLRDLRNRAPLTEDGKHVGGQGRLTNTVIKQIQMYCGLAIGRNIHSLEEMRKAVWAVYFHLISTDSDPCHGLCPNGDDSWCKYQKAAKSKLPYKHSIPYHLPAVVMRHLKPIFTDLSNPQLLRKCLRGKAQNMSEGLNHEIWSRIPKRVNVGSDCLKLAVFDAIASHNEGNIVRCRFFKRWV</sequence>
<evidence type="ECO:0000259" key="2">
    <source>
        <dbReference type="Pfam" id="PF20700"/>
    </source>
</evidence>
<protein>
    <submittedName>
        <fullName evidence="3">Polynucleotide 5'-hydroxyl-kinase NOL9</fullName>
    </submittedName>
</protein>
<evidence type="ECO:0000313" key="3">
    <source>
        <dbReference type="EMBL" id="JAG26314.1"/>
    </source>
</evidence>
<keyword evidence="1" id="KW-1133">Transmembrane helix</keyword>
<accession>A0A0A9Y2A6</accession>
<name>A0A0A9Y2A6_LYGHE</name>
<dbReference type="Pfam" id="PF20700">
    <property type="entry name" value="Mutator"/>
    <property type="match status" value="1"/>
</dbReference>
<proteinExistence type="predicted"/>